<evidence type="ECO:0000313" key="1">
    <source>
        <dbReference type="EMBL" id="KFM64784.1"/>
    </source>
</evidence>
<gene>
    <name evidence="1" type="ORF">X975_08010</name>
</gene>
<evidence type="ECO:0000313" key="2">
    <source>
        <dbReference type="Proteomes" id="UP000054359"/>
    </source>
</evidence>
<protein>
    <submittedName>
        <fullName evidence="1">Uncharacterized protein</fullName>
    </submittedName>
</protein>
<sequence>MHLQSKKFQASLQVLLHQSAKFSCSSILTHVVHFDNNSLFYRHHHNYAHLLISREIFYLCLKPLNVTSKNLAFLIR</sequence>
<name>A0A087TI45_STEMI</name>
<feature type="non-terminal residue" evidence="1">
    <location>
        <position position="76"/>
    </location>
</feature>
<keyword evidence="2" id="KW-1185">Reference proteome</keyword>
<dbReference type="EMBL" id="KK115321">
    <property type="protein sequence ID" value="KFM64784.1"/>
    <property type="molecule type" value="Genomic_DNA"/>
</dbReference>
<proteinExistence type="predicted"/>
<dbReference type="Proteomes" id="UP000054359">
    <property type="component" value="Unassembled WGS sequence"/>
</dbReference>
<accession>A0A087TI45</accession>
<organism evidence="1 2">
    <name type="scientific">Stegodyphus mimosarum</name>
    <name type="common">African social velvet spider</name>
    <dbReference type="NCBI Taxonomy" id="407821"/>
    <lineage>
        <taxon>Eukaryota</taxon>
        <taxon>Metazoa</taxon>
        <taxon>Ecdysozoa</taxon>
        <taxon>Arthropoda</taxon>
        <taxon>Chelicerata</taxon>
        <taxon>Arachnida</taxon>
        <taxon>Araneae</taxon>
        <taxon>Araneomorphae</taxon>
        <taxon>Entelegynae</taxon>
        <taxon>Eresoidea</taxon>
        <taxon>Eresidae</taxon>
        <taxon>Stegodyphus</taxon>
    </lineage>
</organism>
<reference evidence="1 2" key="1">
    <citation type="submission" date="2013-11" db="EMBL/GenBank/DDBJ databases">
        <title>Genome sequencing of Stegodyphus mimosarum.</title>
        <authorList>
            <person name="Bechsgaard J."/>
        </authorList>
    </citation>
    <scope>NUCLEOTIDE SEQUENCE [LARGE SCALE GENOMIC DNA]</scope>
</reference>
<dbReference type="AlphaFoldDB" id="A0A087TI45"/>